<protein>
    <submittedName>
        <fullName evidence="7">Putative MFS family arabinose efflux permease</fullName>
    </submittedName>
</protein>
<feature type="transmembrane region" description="Helical" evidence="5">
    <location>
        <begin position="265"/>
        <end position="285"/>
    </location>
</feature>
<proteinExistence type="predicted"/>
<dbReference type="CDD" id="cd17330">
    <property type="entry name" value="MFS_SLC46_TetA_like"/>
    <property type="match status" value="1"/>
</dbReference>
<evidence type="ECO:0000256" key="2">
    <source>
        <dbReference type="ARBA" id="ARBA00022692"/>
    </source>
</evidence>
<evidence type="ECO:0000256" key="5">
    <source>
        <dbReference type="SAM" id="Phobius"/>
    </source>
</evidence>
<dbReference type="PROSITE" id="PS50850">
    <property type="entry name" value="MFS"/>
    <property type="match status" value="1"/>
</dbReference>
<feature type="domain" description="Major facilitator superfamily (MFS) profile" evidence="6">
    <location>
        <begin position="22"/>
        <end position="408"/>
    </location>
</feature>
<dbReference type="PRINTS" id="PR01035">
    <property type="entry name" value="TCRTETA"/>
</dbReference>
<dbReference type="GO" id="GO:0022857">
    <property type="term" value="F:transmembrane transporter activity"/>
    <property type="evidence" value="ECO:0007669"/>
    <property type="project" value="InterPro"/>
</dbReference>
<feature type="transmembrane region" description="Helical" evidence="5">
    <location>
        <begin position="117"/>
        <end position="138"/>
    </location>
</feature>
<feature type="transmembrane region" description="Helical" evidence="5">
    <location>
        <begin position="159"/>
        <end position="180"/>
    </location>
</feature>
<evidence type="ECO:0000259" key="6">
    <source>
        <dbReference type="PROSITE" id="PS50850"/>
    </source>
</evidence>
<keyword evidence="3 5" id="KW-1133">Transmembrane helix</keyword>
<dbReference type="RefSeq" id="WP_165972500.1">
    <property type="nucleotide sequence ID" value="NZ_SMBX01000002.1"/>
</dbReference>
<dbReference type="PANTHER" id="PTHR23546:SF1">
    <property type="entry name" value="MEMBRANE PROTEIN"/>
    <property type="match status" value="1"/>
</dbReference>
<feature type="transmembrane region" description="Helical" evidence="5">
    <location>
        <begin position="186"/>
        <end position="207"/>
    </location>
</feature>
<feature type="transmembrane region" description="Helical" evidence="5">
    <location>
        <begin position="57"/>
        <end position="76"/>
    </location>
</feature>
<dbReference type="PANTHER" id="PTHR23546">
    <property type="entry name" value="TRANSPORT PROTEIN"/>
    <property type="match status" value="1"/>
</dbReference>
<comment type="subcellular location">
    <subcellularLocation>
        <location evidence="1">Membrane</location>
        <topology evidence="1">Multi-pass membrane protein</topology>
    </subcellularLocation>
</comment>
<dbReference type="InterPro" id="IPR001958">
    <property type="entry name" value="Tet-R_TetA/multi-R_MdtG-like"/>
</dbReference>
<keyword evidence="2 5" id="KW-0812">Transmembrane</keyword>
<dbReference type="InterPro" id="IPR036259">
    <property type="entry name" value="MFS_trans_sf"/>
</dbReference>
<evidence type="ECO:0000256" key="3">
    <source>
        <dbReference type="ARBA" id="ARBA00022989"/>
    </source>
</evidence>
<dbReference type="Gene3D" id="1.20.1250.20">
    <property type="entry name" value="MFS general substrate transporter like domains"/>
    <property type="match status" value="1"/>
</dbReference>
<dbReference type="InterPro" id="IPR011701">
    <property type="entry name" value="MFS"/>
</dbReference>
<feature type="transmembrane region" description="Helical" evidence="5">
    <location>
        <begin position="25"/>
        <end position="45"/>
    </location>
</feature>
<dbReference type="InterPro" id="IPR020846">
    <property type="entry name" value="MFS_dom"/>
</dbReference>
<dbReference type="SUPFAM" id="SSF103473">
    <property type="entry name" value="MFS general substrate transporter"/>
    <property type="match status" value="1"/>
</dbReference>
<feature type="transmembrane region" description="Helical" evidence="5">
    <location>
        <begin position="228"/>
        <end position="253"/>
    </location>
</feature>
<feature type="transmembrane region" description="Helical" evidence="5">
    <location>
        <begin position="88"/>
        <end position="111"/>
    </location>
</feature>
<accession>A0A4R3VD25</accession>
<dbReference type="AlphaFoldDB" id="A0A4R3VD25"/>
<dbReference type="EMBL" id="SMBX01000002">
    <property type="protein sequence ID" value="TCV01489.1"/>
    <property type="molecule type" value="Genomic_DNA"/>
</dbReference>
<name>A0A4R3VD25_9BURK</name>
<feature type="transmembrane region" description="Helical" evidence="5">
    <location>
        <begin position="355"/>
        <end position="377"/>
    </location>
</feature>
<organism evidence="7 8">
    <name type="scientific">Paracandidimonas soli</name>
    <dbReference type="NCBI Taxonomy" id="1917182"/>
    <lineage>
        <taxon>Bacteria</taxon>
        <taxon>Pseudomonadati</taxon>
        <taxon>Pseudomonadota</taxon>
        <taxon>Betaproteobacteria</taxon>
        <taxon>Burkholderiales</taxon>
        <taxon>Alcaligenaceae</taxon>
        <taxon>Paracandidimonas</taxon>
    </lineage>
</organism>
<evidence type="ECO:0000256" key="4">
    <source>
        <dbReference type="ARBA" id="ARBA00023136"/>
    </source>
</evidence>
<comment type="caution">
    <text evidence="7">The sequence shown here is derived from an EMBL/GenBank/DDBJ whole genome shotgun (WGS) entry which is preliminary data.</text>
</comment>
<dbReference type="Proteomes" id="UP000294692">
    <property type="component" value="Unassembled WGS sequence"/>
</dbReference>
<keyword evidence="4 5" id="KW-0472">Membrane</keyword>
<evidence type="ECO:0000313" key="7">
    <source>
        <dbReference type="EMBL" id="TCV01489.1"/>
    </source>
</evidence>
<reference evidence="7 8" key="1">
    <citation type="submission" date="2019-03" db="EMBL/GenBank/DDBJ databases">
        <title>Genomic Encyclopedia of Type Strains, Phase IV (KMG-IV): sequencing the most valuable type-strain genomes for metagenomic binning, comparative biology and taxonomic classification.</title>
        <authorList>
            <person name="Goeker M."/>
        </authorList>
    </citation>
    <scope>NUCLEOTIDE SEQUENCE [LARGE SCALE GENOMIC DNA]</scope>
    <source>
        <strain evidence="7 8">DSM 100048</strain>
    </source>
</reference>
<feature type="transmembrane region" description="Helical" evidence="5">
    <location>
        <begin position="320"/>
        <end position="343"/>
    </location>
</feature>
<sequence>MTLSSPDPSADPAALPAANRATRTMIFISVAFSGLAMTVILPILAPLIRELGLSESQGGWMVSIGSVAMVLMANVWGPRSDRTGRKPVILAGFAGLFLAYITHTLVVWLGLEGLLLGLPLFLLLILTRALVGMFIPAATAGAQAYMADITTPAQRSSGMALISAANGVGMVVGPALAGTLALAGLIWPMLLATLLPLIAFLVVRRGLPHVEPRQQPAKARISPLTPGLRNWLVVALMTMTSIVTLQIVAGFYFQDRLGVDTRTTARLLAGALTIVGLVLVLTQTVQIRYLKWQSRRLAMAGAPLMAVGMLIMLNTQSVPAYYLAYAFFGLSGGLLFPAFMSGASLSVDRHHQGAAAGLVASAQGLGAILAPIVSTTLYEYDKALPFTLLIGLMVIAWIAASMAPAPAISPPPKAANPNA</sequence>
<keyword evidence="8" id="KW-1185">Reference proteome</keyword>
<dbReference type="GO" id="GO:0016020">
    <property type="term" value="C:membrane"/>
    <property type="evidence" value="ECO:0007669"/>
    <property type="project" value="UniProtKB-SubCell"/>
</dbReference>
<gene>
    <name evidence="7" type="ORF">EV686_102201</name>
</gene>
<evidence type="ECO:0000256" key="1">
    <source>
        <dbReference type="ARBA" id="ARBA00004141"/>
    </source>
</evidence>
<dbReference type="Pfam" id="PF07690">
    <property type="entry name" value="MFS_1"/>
    <property type="match status" value="1"/>
</dbReference>
<feature type="transmembrane region" description="Helical" evidence="5">
    <location>
        <begin position="383"/>
        <end position="403"/>
    </location>
</feature>
<evidence type="ECO:0000313" key="8">
    <source>
        <dbReference type="Proteomes" id="UP000294692"/>
    </source>
</evidence>